<accession>A0ABR4I5D3</accession>
<comment type="similarity">
    <text evidence="2">Belongs to the OST4 family.</text>
</comment>
<feature type="compositionally biased region" description="Low complexity" evidence="9">
    <location>
        <begin position="125"/>
        <end position="137"/>
    </location>
</feature>
<feature type="transmembrane region" description="Helical" evidence="10">
    <location>
        <begin position="85"/>
        <end position="103"/>
    </location>
</feature>
<dbReference type="Proteomes" id="UP001610334">
    <property type="component" value="Unassembled WGS sequence"/>
</dbReference>
<gene>
    <name evidence="11" type="ORF">BJX63DRAFT_426792</name>
</gene>
<protein>
    <recommendedName>
        <fullName evidence="3">Dolichyl-diphosphooligosaccharide--protein glycosyltransferase subunit 4</fullName>
    </recommendedName>
</protein>
<evidence type="ECO:0000256" key="5">
    <source>
        <dbReference type="ARBA" id="ARBA00022824"/>
    </source>
</evidence>
<evidence type="ECO:0000256" key="9">
    <source>
        <dbReference type="SAM" id="MobiDB-lite"/>
    </source>
</evidence>
<dbReference type="PANTHER" id="PTHR48164:SF1">
    <property type="entry name" value="DOLICHYL-DIPHOSPHOOLIGOSACCHARIDE--PROTEIN GLYCOSYLTRANSFERASE SUBUNIT 4"/>
    <property type="match status" value="1"/>
</dbReference>
<evidence type="ECO:0000256" key="3">
    <source>
        <dbReference type="ARBA" id="ARBA00017662"/>
    </source>
</evidence>
<evidence type="ECO:0000313" key="12">
    <source>
        <dbReference type="Proteomes" id="UP001610334"/>
    </source>
</evidence>
<evidence type="ECO:0000256" key="6">
    <source>
        <dbReference type="ARBA" id="ARBA00022968"/>
    </source>
</evidence>
<evidence type="ECO:0000313" key="11">
    <source>
        <dbReference type="EMBL" id="KAL2822963.1"/>
    </source>
</evidence>
<dbReference type="EMBL" id="JBFXLT010000001">
    <property type="protein sequence ID" value="KAL2822963.1"/>
    <property type="molecule type" value="Genomic_DNA"/>
</dbReference>
<evidence type="ECO:0000256" key="7">
    <source>
        <dbReference type="ARBA" id="ARBA00022989"/>
    </source>
</evidence>
<keyword evidence="6" id="KW-0735">Signal-anchor</keyword>
<dbReference type="Pfam" id="PF10215">
    <property type="entry name" value="Ost4"/>
    <property type="match status" value="1"/>
</dbReference>
<dbReference type="InterPro" id="IPR036330">
    <property type="entry name" value="Ost4p_sf"/>
</dbReference>
<keyword evidence="7 10" id="KW-1133">Transmembrane helix</keyword>
<comment type="caution">
    <text evidence="11">The sequence shown here is derived from an EMBL/GenBank/DDBJ whole genome shotgun (WGS) entry which is preliminary data.</text>
</comment>
<organism evidence="11 12">
    <name type="scientific">Aspergillus granulosus</name>
    <dbReference type="NCBI Taxonomy" id="176169"/>
    <lineage>
        <taxon>Eukaryota</taxon>
        <taxon>Fungi</taxon>
        <taxon>Dikarya</taxon>
        <taxon>Ascomycota</taxon>
        <taxon>Pezizomycotina</taxon>
        <taxon>Eurotiomycetes</taxon>
        <taxon>Eurotiomycetidae</taxon>
        <taxon>Eurotiales</taxon>
        <taxon>Aspergillaceae</taxon>
        <taxon>Aspergillus</taxon>
        <taxon>Aspergillus subgen. Nidulantes</taxon>
    </lineage>
</organism>
<dbReference type="InterPro" id="IPR051307">
    <property type="entry name" value="OST4"/>
</dbReference>
<keyword evidence="5" id="KW-0256">Endoplasmic reticulum</keyword>
<dbReference type="SUPFAM" id="SSF103464">
    <property type="entry name" value="Oligosaccharyltransferase subunit ost4p"/>
    <property type="match status" value="1"/>
</dbReference>
<proteinExistence type="inferred from homology"/>
<dbReference type="PANTHER" id="PTHR48164">
    <property type="entry name" value="DOLICHYL-DIPHOSPHOOLIGOSACCHARIDE--PROTEIN GLYCOSYLTRANSFERASE SUBUNIT 4"/>
    <property type="match status" value="1"/>
</dbReference>
<evidence type="ECO:0000256" key="8">
    <source>
        <dbReference type="ARBA" id="ARBA00023136"/>
    </source>
</evidence>
<sequence length="151" mass="16376">MDWHNAAAALTQVNQFTTWPSSHLQSLVSLKQRRKLLYPTDSTWHPAPRAFRGSTSESDTIDIPLLSLLARKHLTMISDNDLHRLAVFLGSCAMMLIVLYHFLEVNARDDEDETVSATKNSKADSTGTASRTTTATTGAGGSSAGGGSKDR</sequence>
<feature type="compositionally biased region" description="Gly residues" evidence="9">
    <location>
        <begin position="138"/>
        <end position="151"/>
    </location>
</feature>
<evidence type="ECO:0000256" key="1">
    <source>
        <dbReference type="ARBA" id="ARBA00004643"/>
    </source>
</evidence>
<evidence type="ECO:0000256" key="2">
    <source>
        <dbReference type="ARBA" id="ARBA00007685"/>
    </source>
</evidence>
<keyword evidence="12" id="KW-1185">Reference proteome</keyword>
<name>A0ABR4I5D3_9EURO</name>
<dbReference type="InterPro" id="IPR018943">
    <property type="entry name" value="Oligosaccaryltransferase"/>
</dbReference>
<evidence type="ECO:0000256" key="10">
    <source>
        <dbReference type="SAM" id="Phobius"/>
    </source>
</evidence>
<reference evidence="11 12" key="1">
    <citation type="submission" date="2024-07" db="EMBL/GenBank/DDBJ databases">
        <title>Section-level genome sequencing and comparative genomics of Aspergillus sections Usti and Cavernicolus.</title>
        <authorList>
            <consortium name="Lawrence Berkeley National Laboratory"/>
            <person name="Nybo J.L."/>
            <person name="Vesth T.C."/>
            <person name="Theobald S."/>
            <person name="Frisvad J.C."/>
            <person name="Larsen T.O."/>
            <person name="Kjaerboelling I."/>
            <person name="Rothschild-Mancinelli K."/>
            <person name="Lyhne E.K."/>
            <person name="Kogle M.E."/>
            <person name="Barry K."/>
            <person name="Clum A."/>
            <person name="Na H."/>
            <person name="Ledsgaard L."/>
            <person name="Lin J."/>
            <person name="Lipzen A."/>
            <person name="Kuo A."/>
            <person name="Riley R."/>
            <person name="Mondo S."/>
            <person name="Labutti K."/>
            <person name="Haridas S."/>
            <person name="Pangalinan J."/>
            <person name="Salamov A.A."/>
            <person name="Simmons B.A."/>
            <person name="Magnuson J.K."/>
            <person name="Chen J."/>
            <person name="Drula E."/>
            <person name="Henrissat B."/>
            <person name="Wiebenga A."/>
            <person name="Lubbers R.J."/>
            <person name="Gomes A.C."/>
            <person name="Makela M.R."/>
            <person name="Stajich J."/>
            <person name="Grigoriev I.V."/>
            <person name="Mortensen U.H."/>
            <person name="De Vries R.P."/>
            <person name="Baker S.E."/>
            <person name="Andersen M.R."/>
        </authorList>
    </citation>
    <scope>NUCLEOTIDE SEQUENCE [LARGE SCALE GENOMIC DNA]</scope>
    <source>
        <strain evidence="11 12">CBS 588.65</strain>
    </source>
</reference>
<feature type="region of interest" description="Disordered" evidence="9">
    <location>
        <begin position="111"/>
        <end position="151"/>
    </location>
</feature>
<feature type="compositionally biased region" description="Polar residues" evidence="9">
    <location>
        <begin position="115"/>
        <end position="124"/>
    </location>
</feature>
<comment type="subcellular location">
    <subcellularLocation>
        <location evidence="1">Endoplasmic reticulum membrane</location>
        <topology evidence="1">Single-pass type III membrane protein</topology>
    </subcellularLocation>
</comment>
<keyword evidence="4 10" id="KW-0812">Transmembrane</keyword>
<keyword evidence="8 10" id="KW-0472">Membrane</keyword>
<evidence type="ECO:0000256" key="4">
    <source>
        <dbReference type="ARBA" id="ARBA00022692"/>
    </source>
</evidence>